<dbReference type="Pfam" id="PF07833">
    <property type="entry name" value="Cu_amine_oxidN1"/>
    <property type="match status" value="1"/>
</dbReference>
<dbReference type="InterPro" id="IPR039564">
    <property type="entry name" value="Peptidase_C39-like"/>
</dbReference>
<dbReference type="PANTHER" id="PTHR37806:SF1">
    <property type="entry name" value="PEPTIDASE C39-LIKE DOMAIN-CONTAINING PROTEIN"/>
    <property type="match status" value="1"/>
</dbReference>
<dbReference type="Gene3D" id="3.90.70.10">
    <property type="entry name" value="Cysteine proteinases"/>
    <property type="match status" value="1"/>
</dbReference>
<dbReference type="Proteomes" id="UP001207626">
    <property type="component" value="Unassembled WGS sequence"/>
</dbReference>
<evidence type="ECO:0000259" key="1">
    <source>
        <dbReference type="Pfam" id="PF07833"/>
    </source>
</evidence>
<dbReference type="InterPro" id="IPR036582">
    <property type="entry name" value="Mao_N_sf"/>
</dbReference>
<dbReference type="EMBL" id="JAMDLW010000005">
    <property type="protein sequence ID" value="MCY9519118.1"/>
    <property type="molecule type" value="Genomic_DNA"/>
</dbReference>
<name>A0ABT4DSR0_9BACL</name>
<evidence type="ECO:0000313" key="3">
    <source>
        <dbReference type="EMBL" id="MCY9519118.1"/>
    </source>
</evidence>
<dbReference type="Pfam" id="PF13529">
    <property type="entry name" value="Peptidase_C39_2"/>
    <property type="match status" value="1"/>
</dbReference>
<comment type="caution">
    <text evidence="3">The sequence shown here is derived from an EMBL/GenBank/DDBJ whole genome shotgun (WGS) entry which is preliminary data.</text>
</comment>
<gene>
    <name evidence="3" type="ORF">M5X09_05405</name>
</gene>
<feature type="domain" description="Copper amine oxidase-like N-terminal" evidence="1">
    <location>
        <begin position="74"/>
        <end position="165"/>
    </location>
</feature>
<evidence type="ECO:0000313" key="4">
    <source>
        <dbReference type="Proteomes" id="UP001207626"/>
    </source>
</evidence>
<dbReference type="InterPro" id="IPR012854">
    <property type="entry name" value="Cu_amine_oxidase-like_N"/>
</dbReference>
<dbReference type="PANTHER" id="PTHR37806">
    <property type="entry name" value="LMO0724 PROTEIN"/>
    <property type="match status" value="1"/>
</dbReference>
<reference evidence="3 4" key="1">
    <citation type="submission" date="2022-05" db="EMBL/GenBank/DDBJ databases">
        <title>Genome Sequencing of Bee-Associated Microbes.</title>
        <authorList>
            <person name="Dunlap C."/>
        </authorList>
    </citation>
    <scope>NUCLEOTIDE SEQUENCE [LARGE SCALE GENOMIC DNA]</scope>
    <source>
        <strain evidence="3 4">NRRL NRS-1438</strain>
    </source>
</reference>
<organism evidence="3 4">
    <name type="scientific">Paenibacillus apiarius</name>
    <dbReference type="NCBI Taxonomy" id="46240"/>
    <lineage>
        <taxon>Bacteria</taxon>
        <taxon>Bacillati</taxon>
        <taxon>Bacillota</taxon>
        <taxon>Bacilli</taxon>
        <taxon>Bacillales</taxon>
        <taxon>Paenibacillaceae</taxon>
        <taxon>Paenibacillus</taxon>
    </lineage>
</organism>
<dbReference type="RefSeq" id="WP_087433230.1">
    <property type="nucleotide sequence ID" value="NZ_JAMDLV010000030.1"/>
</dbReference>
<sequence length="457" mass="51552">MPQFVRRLNRWLLFLILLALCAYPFQYLLGSKFDRGALSFMFDMPSDDIVLMLYSNTARVGRYLVPIDDERPGAAPYKERGETFVPARFLANKLEAELSYDKKRGTISFAKDKSTVTYSFHAGEVTIATASAPATAPLKAAPLVKDGMTYVPLRPVTEALGRSIYTQDGVIALSKSKSAPDAEQWQDWQEELSPYLAYDSFGPYAVKMGNAVQTLFRRWEDAVAYAKQAPGRRVTYRGEHVMWDPERPAPKSIRLNGAPLILQLPDLPRGCEVTALAMLLRSAQVDVDKNELADKIRKDPTPYKRADGKIYFGNPHNGFVGDMRSLSNPGLGVYHEPIAELAEKYLPGRIVDMTGTAFDHLLWVVGQGTPVWVIHTTMYDAVPEHHWVTWQTADGPIRVTYYEHSLVVTGYDQKYVYVNDPLGRRDRVERKAFQRGWEQMGSQAITYLPEQRATASK</sequence>
<evidence type="ECO:0000259" key="2">
    <source>
        <dbReference type="Pfam" id="PF13529"/>
    </source>
</evidence>
<accession>A0ABT4DSR0</accession>
<proteinExistence type="predicted"/>
<dbReference type="SUPFAM" id="SSF55383">
    <property type="entry name" value="Copper amine oxidase, domain N"/>
    <property type="match status" value="1"/>
</dbReference>
<dbReference type="Gene3D" id="3.30.457.10">
    <property type="entry name" value="Copper amine oxidase-like, N-terminal domain"/>
    <property type="match status" value="1"/>
</dbReference>
<feature type="domain" description="Peptidase C39-like" evidence="2">
    <location>
        <begin position="258"/>
        <end position="421"/>
    </location>
</feature>
<protein>
    <submittedName>
        <fullName evidence="3">C39 family peptidase</fullName>
    </submittedName>
</protein>
<keyword evidence="4" id="KW-1185">Reference proteome</keyword>